<dbReference type="InterPro" id="IPR046235">
    <property type="entry name" value="DUF6268"/>
</dbReference>
<protein>
    <recommendedName>
        <fullName evidence="2">DUF6268 domain-containing protein</fullName>
    </recommendedName>
</protein>
<name>A0A930UA19_9FLAO</name>
<feature type="domain" description="DUF6268" evidence="2">
    <location>
        <begin position="174"/>
        <end position="265"/>
    </location>
</feature>
<dbReference type="Proteomes" id="UP000646211">
    <property type="component" value="Unassembled WGS sequence"/>
</dbReference>
<evidence type="ECO:0000259" key="2">
    <source>
        <dbReference type="Pfam" id="PF19783"/>
    </source>
</evidence>
<comment type="caution">
    <text evidence="3">The sequence shown here is derived from an EMBL/GenBank/DDBJ whole genome shotgun (WGS) entry which is preliminary data.</text>
</comment>
<dbReference type="Pfam" id="PF19783">
    <property type="entry name" value="DUF6268"/>
    <property type="match status" value="1"/>
</dbReference>
<evidence type="ECO:0000313" key="4">
    <source>
        <dbReference type="Proteomes" id="UP000646211"/>
    </source>
</evidence>
<feature type="chain" id="PRO_5037577959" description="DUF6268 domain-containing protein" evidence="1">
    <location>
        <begin position="21"/>
        <end position="334"/>
    </location>
</feature>
<sequence length="334" mass="38112">MKKIQIISIMLLICFFQAHAQMDSLQNVKSKYCVPAIKGIPIGKGFSFEYQTLPNVAIETKDKTGIFSDSKSTIKSNSNIEAKLKIPIFDKPYLTVLGGLKYTFEEYHFENPVINPLYKNLEDRGLKSIGANVTVIKPTKSNKFWIFKASADLNGDYDQNNGNLTDYLKFSISPALGWKVNDNFSYALGLSYNYRFGSPLILPVIAFNKNLNEKWSIEAILPLFIKSRFKFDEGISWLNTIEVEGASYKLNNFSSEFPQFDNLHLHRSDIQFTTRIEKKLVGWLWAATEVGFRKNLTYDLTNSNKANNNIIFDNTIKSALLFNVSLFISPRKKL</sequence>
<dbReference type="AlphaFoldDB" id="A0A930UA19"/>
<feature type="signal peptide" evidence="1">
    <location>
        <begin position="1"/>
        <end position="20"/>
    </location>
</feature>
<proteinExistence type="predicted"/>
<keyword evidence="1" id="KW-0732">Signal</keyword>
<keyword evidence="4" id="KW-1185">Reference proteome</keyword>
<gene>
    <name evidence="3" type="ORF">IR213_12715</name>
</gene>
<dbReference type="EMBL" id="JADHEC010000031">
    <property type="protein sequence ID" value="MBF2709446.1"/>
    <property type="molecule type" value="Genomic_DNA"/>
</dbReference>
<dbReference type="RefSeq" id="WP_194312686.1">
    <property type="nucleotide sequence ID" value="NZ_JADHEC010000031.1"/>
</dbReference>
<accession>A0A930UA19</accession>
<evidence type="ECO:0000256" key="1">
    <source>
        <dbReference type="SAM" id="SignalP"/>
    </source>
</evidence>
<reference evidence="3" key="1">
    <citation type="submission" date="2020-11" db="EMBL/GenBank/DDBJ databases">
        <title>Genome of Flavobacterium soyangense.</title>
        <authorList>
            <person name="Liu Q."/>
            <person name="Xin Y.-H."/>
        </authorList>
    </citation>
    <scope>NUCLEOTIDE SEQUENCE</scope>
    <source>
        <strain evidence="3">CGMCC 1.13493</strain>
    </source>
</reference>
<organism evidence="3 4">
    <name type="scientific">Flavobacterium soyangense</name>
    <dbReference type="NCBI Taxonomy" id="2023265"/>
    <lineage>
        <taxon>Bacteria</taxon>
        <taxon>Pseudomonadati</taxon>
        <taxon>Bacteroidota</taxon>
        <taxon>Flavobacteriia</taxon>
        <taxon>Flavobacteriales</taxon>
        <taxon>Flavobacteriaceae</taxon>
        <taxon>Flavobacterium</taxon>
    </lineage>
</organism>
<evidence type="ECO:0000313" key="3">
    <source>
        <dbReference type="EMBL" id="MBF2709446.1"/>
    </source>
</evidence>